<evidence type="ECO:0000256" key="5">
    <source>
        <dbReference type="ARBA" id="ARBA00023136"/>
    </source>
</evidence>
<name>A0A0H3L3C1_PANAA</name>
<keyword evidence="4 6" id="KW-1133">Transmembrane helix</keyword>
<accession>A0A0H3L3C1</accession>
<feature type="transmembrane region" description="Helical" evidence="6">
    <location>
        <begin position="244"/>
        <end position="264"/>
    </location>
</feature>
<evidence type="ECO:0000256" key="3">
    <source>
        <dbReference type="ARBA" id="ARBA00022692"/>
    </source>
</evidence>
<sequence>MMLMKYSTPHVCYVWRRQKRRIMLSQHNITDTSLLLSLILVAVAMLISQKEKLGMGKDILWSVTRAIIQLVIIGYVLTSIFAVNNSWLTVLMVLFICVNAAINAGKRSRNIEHAVVISFVAIVSGTVMTLAILVLSGAIAFLPMQVIPLSGMIASNAMIAVGLCYSNLNQRFSDNRQKILEMLSLGAPVKLASARIISESIRAAMIPTVDAAKTVGLVSLPGMMSGLIFAGIDPLKAIKYQMMVTFMLIGTASLSTIIAAYLSYRRFYTARAQLKMTL</sequence>
<gene>
    <name evidence="7" type="primary">ybbM</name>
    <name evidence="7" type="ordered locus">PAJ_1212</name>
</gene>
<comment type="subcellular location">
    <subcellularLocation>
        <location evidence="1">Membrane</location>
        <topology evidence="1">Multi-pass membrane protein</topology>
    </subcellularLocation>
</comment>
<feature type="transmembrane region" description="Helical" evidence="6">
    <location>
        <begin position="116"/>
        <end position="141"/>
    </location>
</feature>
<evidence type="ECO:0000256" key="2">
    <source>
        <dbReference type="ARBA" id="ARBA00005268"/>
    </source>
</evidence>
<evidence type="ECO:0000256" key="6">
    <source>
        <dbReference type="SAM" id="Phobius"/>
    </source>
</evidence>
<dbReference type="AlphaFoldDB" id="A0A0H3L3C1"/>
<dbReference type="InterPro" id="IPR056728">
    <property type="entry name" value="FetB"/>
</dbReference>
<organism evidence="7 8">
    <name type="scientific">Pantoea ananatis (strain AJ13355)</name>
    <dbReference type="NCBI Taxonomy" id="932677"/>
    <lineage>
        <taxon>Bacteria</taxon>
        <taxon>Pseudomonadati</taxon>
        <taxon>Pseudomonadota</taxon>
        <taxon>Gammaproteobacteria</taxon>
        <taxon>Enterobacterales</taxon>
        <taxon>Erwiniaceae</taxon>
        <taxon>Pantoea</taxon>
    </lineage>
</organism>
<protein>
    <submittedName>
        <fullName evidence="7">UPF0014 inner membrane protein YbbM</fullName>
    </submittedName>
</protein>
<dbReference type="EMBL" id="AP012032">
    <property type="protein sequence ID" value="BAK11292.1"/>
    <property type="molecule type" value="Genomic_DNA"/>
</dbReference>
<dbReference type="PANTHER" id="PTHR30028">
    <property type="entry name" value="UPF0014 INNER MEMBRANE PROTEIN YBBM-RELATED"/>
    <property type="match status" value="1"/>
</dbReference>
<feature type="transmembrane region" description="Helical" evidence="6">
    <location>
        <begin position="87"/>
        <end position="104"/>
    </location>
</feature>
<dbReference type="PANTHER" id="PTHR30028:SF0">
    <property type="entry name" value="PROTEIN ALUMINUM SENSITIVE 3"/>
    <property type="match status" value="1"/>
</dbReference>
<evidence type="ECO:0000256" key="1">
    <source>
        <dbReference type="ARBA" id="ARBA00004141"/>
    </source>
</evidence>
<dbReference type="PATRIC" id="fig|932677.3.peg.1406"/>
<dbReference type="GO" id="GO:0005886">
    <property type="term" value="C:plasma membrane"/>
    <property type="evidence" value="ECO:0007669"/>
    <property type="project" value="TreeGrafter"/>
</dbReference>
<evidence type="ECO:0000256" key="4">
    <source>
        <dbReference type="ARBA" id="ARBA00022989"/>
    </source>
</evidence>
<feature type="transmembrane region" description="Helical" evidence="6">
    <location>
        <begin position="147"/>
        <end position="168"/>
    </location>
</feature>
<dbReference type="eggNOG" id="COG0390">
    <property type="taxonomic scope" value="Bacteria"/>
</dbReference>
<evidence type="ECO:0000313" key="8">
    <source>
        <dbReference type="Proteomes" id="UP000006690"/>
    </source>
</evidence>
<keyword evidence="3 6" id="KW-0812">Transmembrane</keyword>
<feature type="transmembrane region" description="Helical" evidence="6">
    <location>
        <begin position="29"/>
        <end position="47"/>
    </location>
</feature>
<evidence type="ECO:0000313" key="7">
    <source>
        <dbReference type="EMBL" id="BAK11292.1"/>
    </source>
</evidence>
<feature type="transmembrane region" description="Helical" evidence="6">
    <location>
        <begin position="59"/>
        <end position="81"/>
    </location>
</feature>
<dbReference type="Pfam" id="PF03649">
    <property type="entry name" value="UPF0014"/>
    <property type="match status" value="1"/>
</dbReference>
<reference evidence="8" key="1">
    <citation type="journal article" date="2012" name="Appl. Microbiol. Biotechnol.">
        <title>The complete genome sequence of Pantoea ananatis AJ13355, an organism with great biotechnological potential.</title>
        <authorList>
            <person name="Hara Y."/>
            <person name="Kadotani N."/>
            <person name="Izui H."/>
            <person name="Katashkina J.I."/>
            <person name="Kuvaeva T.M."/>
            <person name="Andreeva I.G."/>
            <person name="Golubeva L.I."/>
            <person name="Malko D.B."/>
            <person name="Makeev V.J."/>
            <person name="Mashko S.V."/>
            <person name="Kozlov Y.I."/>
        </authorList>
    </citation>
    <scope>NUCLEOTIDE SEQUENCE [LARGE SCALE GENOMIC DNA]</scope>
    <source>
        <strain evidence="8">AJ13355</strain>
    </source>
</reference>
<dbReference type="InterPro" id="IPR005226">
    <property type="entry name" value="UPF0014_fam"/>
</dbReference>
<keyword evidence="5 6" id="KW-0472">Membrane</keyword>
<comment type="similarity">
    <text evidence="2">Belongs to the UPF0014 family.</text>
</comment>
<dbReference type="Proteomes" id="UP000006690">
    <property type="component" value="Chromosome"/>
</dbReference>
<proteinExistence type="inferred from homology"/>
<feature type="transmembrane region" description="Helical" evidence="6">
    <location>
        <begin position="211"/>
        <end position="232"/>
    </location>
</feature>
<dbReference type="KEGG" id="paj:PAJ_1212"/>
<dbReference type="NCBIfam" id="TIGR00245">
    <property type="entry name" value="iron efflux ABC transporter permease subunit FetB"/>
    <property type="match status" value="1"/>
</dbReference>
<dbReference type="HOGENOM" id="CLU_076147_1_0_6"/>